<organism evidence="1 2">
    <name type="scientific">Arthrobotrys musiformis</name>
    <dbReference type="NCBI Taxonomy" id="47236"/>
    <lineage>
        <taxon>Eukaryota</taxon>
        <taxon>Fungi</taxon>
        <taxon>Dikarya</taxon>
        <taxon>Ascomycota</taxon>
        <taxon>Pezizomycotina</taxon>
        <taxon>Orbiliomycetes</taxon>
        <taxon>Orbiliales</taxon>
        <taxon>Orbiliaceae</taxon>
        <taxon>Arthrobotrys</taxon>
    </lineage>
</organism>
<comment type="caution">
    <text evidence="1">The sequence shown here is derived from an EMBL/GenBank/DDBJ whole genome shotgun (WGS) entry which is preliminary data.</text>
</comment>
<reference evidence="1 2" key="1">
    <citation type="submission" date="2023-08" db="EMBL/GenBank/DDBJ databases">
        <authorList>
            <person name="Palmer J.M."/>
        </authorList>
    </citation>
    <scope>NUCLEOTIDE SEQUENCE [LARGE SCALE GENOMIC DNA]</scope>
    <source>
        <strain evidence="1 2">TWF481</strain>
    </source>
</reference>
<keyword evidence="2" id="KW-1185">Reference proteome</keyword>
<accession>A0AAV9W4J5</accession>
<proteinExistence type="predicted"/>
<dbReference type="EMBL" id="JAVHJL010000006">
    <property type="protein sequence ID" value="KAK6501275.1"/>
    <property type="molecule type" value="Genomic_DNA"/>
</dbReference>
<dbReference type="AlphaFoldDB" id="A0AAV9W4J5"/>
<protein>
    <submittedName>
        <fullName evidence="1">Uncharacterized protein</fullName>
    </submittedName>
</protein>
<evidence type="ECO:0000313" key="1">
    <source>
        <dbReference type="EMBL" id="KAK6501275.1"/>
    </source>
</evidence>
<evidence type="ECO:0000313" key="2">
    <source>
        <dbReference type="Proteomes" id="UP001370758"/>
    </source>
</evidence>
<dbReference type="Proteomes" id="UP001370758">
    <property type="component" value="Unassembled WGS sequence"/>
</dbReference>
<sequence>MATNTYIRKGIDGHELGTKANFMTEFAKLVIRQAAGDIPEQAAKPEEQALGLGGRYYAMLQDNLRESLQNAVQIHSTAIEDKREGLHDMRFLEECVTQFTASMRQPLESARSAERFVTNATSDFVEEFKGLKIRLIDVFAEKLAAGQKVEVITALDLWLEAVVSQYREFHRIGYYVD</sequence>
<gene>
    <name evidence="1" type="ORF">TWF481_009116</name>
</gene>
<name>A0AAV9W4J5_9PEZI</name>